<evidence type="ECO:0000313" key="3">
    <source>
        <dbReference type="Proteomes" id="UP000196320"/>
    </source>
</evidence>
<dbReference type="InterPro" id="IPR036390">
    <property type="entry name" value="WH_DNA-bd_sf"/>
</dbReference>
<gene>
    <name evidence="2" type="ORF">FM104_11690</name>
</gene>
<keyword evidence="3" id="KW-1185">Reference proteome</keyword>
<dbReference type="Pfam" id="PF12802">
    <property type="entry name" value="MarR_2"/>
    <property type="match status" value="1"/>
</dbReference>
<dbReference type="Gene3D" id="1.10.10.10">
    <property type="entry name" value="Winged helix-like DNA-binding domain superfamily/Winged helix DNA-binding domain"/>
    <property type="match status" value="1"/>
</dbReference>
<dbReference type="SMART" id="SM00347">
    <property type="entry name" value="HTH_MARR"/>
    <property type="match status" value="1"/>
</dbReference>
<dbReference type="GO" id="GO:0006950">
    <property type="term" value="P:response to stress"/>
    <property type="evidence" value="ECO:0007669"/>
    <property type="project" value="TreeGrafter"/>
</dbReference>
<dbReference type="PRINTS" id="PR00598">
    <property type="entry name" value="HTHMARR"/>
</dbReference>
<accession>A0A1R4KC34</accession>
<feature type="domain" description="HTH marR-type" evidence="1">
    <location>
        <begin position="27"/>
        <end position="160"/>
    </location>
</feature>
<dbReference type="InterPro" id="IPR036388">
    <property type="entry name" value="WH-like_DNA-bd_sf"/>
</dbReference>
<dbReference type="InterPro" id="IPR000835">
    <property type="entry name" value="HTH_MarR-typ"/>
</dbReference>
<dbReference type="PROSITE" id="PS50995">
    <property type="entry name" value="HTH_MARR_2"/>
    <property type="match status" value="1"/>
</dbReference>
<dbReference type="PANTHER" id="PTHR33164:SF43">
    <property type="entry name" value="HTH-TYPE TRANSCRIPTIONAL REPRESSOR YETL"/>
    <property type="match status" value="1"/>
</dbReference>
<dbReference type="PANTHER" id="PTHR33164">
    <property type="entry name" value="TRANSCRIPTIONAL REGULATOR, MARR FAMILY"/>
    <property type="match status" value="1"/>
</dbReference>
<dbReference type="Proteomes" id="UP000196320">
    <property type="component" value="Unassembled WGS sequence"/>
</dbReference>
<dbReference type="InterPro" id="IPR039422">
    <property type="entry name" value="MarR/SlyA-like"/>
</dbReference>
<organism evidence="2 3">
    <name type="scientific">Microbacterium esteraromaticum</name>
    <dbReference type="NCBI Taxonomy" id="57043"/>
    <lineage>
        <taxon>Bacteria</taxon>
        <taxon>Bacillati</taxon>
        <taxon>Actinomycetota</taxon>
        <taxon>Actinomycetes</taxon>
        <taxon>Micrococcales</taxon>
        <taxon>Microbacteriaceae</taxon>
        <taxon>Microbacterium</taxon>
    </lineage>
</organism>
<evidence type="ECO:0000313" key="2">
    <source>
        <dbReference type="EMBL" id="SJN41876.1"/>
    </source>
</evidence>
<dbReference type="EMBL" id="FUKO01000029">
    <property type="protein sequence ID" value="SJN41876.1"/>
    <property type="molecule type" value="Genomic_DNA"/>
</dbReference>
<reference evidence="2 3" key="1">
    <citation type="submission" date="2017-02" db="EMBL/GenBank/DDBJ databases">
        <authorList>
            <person name="Peterson S.W."/>
        </authorList>
    </citation>
    <scope>NUCLEOTIDE SEQUENCE [LARGE SCALE GENOMIC DNA]</scope>
    <source>
        <strain evidence="2 3">B Mb 05.01</strain>
    </source>
</reference>
<proteinExistence type="predicted"/>
<sequence length="172" mass="19422">MHSFSDDTDLVDLGELTEDDRAQCMRVMDGMRNWQAAARALSAASKRYMKLNESDMRAIRMMIRAQRKNQIVTPKEIAHEVGISSASTTKLVDRLIESGHLIRKPHPTDRRTTSIEVTEHTRRSAEDSIGRQHARRFSAAASMSPQERNVVIRFFDALTEADAPQGPLAMED</sequence>
<evidence type="ECO:0000259" key="1">
    <source>
        <dbReference type="PROSITE" id="PS50995"/>
    </source>
</evidence>
<dbReference type="SUPFAM" id="SSF46785">
    <property type="entry name" value="Winged helix' DNA-binding domain"/>
    <property type="match status" value="1"/>
</dbReference>
<dbReference type="AlphaFoldDB" id="A0A1R4KC34"/>
<name>A0A1R4KC34_9MICO</name>
<dbReference type="GO" id="GO:0003700">
    <property type="term" value="F:DNA-binding transcription factor activity"/>
    <property type="evidence" value="ECO:0007669"/>
    <property type="project" value="InterPro"/>
</dbReference>
<protein>
    <submittedName>
        <fullName evidence="2">Transcriptional regulator, MarR family</fullName>
    </submittedName>
</protein>